<organism evidence="2 3">
    <name type="scientific">Mangrovivirga cuniculi</name>
    <dbReference type="NCBI Taxonomy" id="2715131"/>
    <lineage>
        <taxon>Bacteria</taxon>
        <taxon>Pseudomonadati</taxon>
        <taxon>Bacteroidota</taxon>
        <taxon>Cytophagia</taxon>
        <taxon>Cytophagales</taxon>
        <taxon>Mangrovivirgaceae</taxon>
        <taxon>Mangrovivirga</taxon>
    </lineage>
</organism>
<name>A0A4D7JWD4_9BACT</name>
<dbReference type="KEGG" id="fpf:DCC35_10330"/>
<protein>
    <submittedName>
        <fullName evidence="2">Uncharacterized protein</fullName>
    </submittedName>
</protein>
<sequence length="114" mass="13147">MPKGEHFKKDNPRIHQVSFKVNATELSSLKQIIEKENMGMAEWFRHQITQYSENGSPTVNSKLNGSSEKTDKKEVKVKTEKPVEKIAKKSEVKEKENKQNQPVSQKDQSQMSLF</sequence>
<dbReference type="Proteomes" id="UP000298616">
    <property type="component" value="Chromosome"/>
</dbReference>
<reference evidence="2 3" key="1">
    <citation type="submission" date="2018-04" db="EMBL/GenBank/DDBJ databases">
        <title>Complete genome uncultured novel isolate.</title>
        <authorList>
            <person name="Merlino G."/>
        </authorList>
    </citation>
    <scope>NUCLEOTIDE SEQUENCE [LARGE SCALE GENOMIC DNA]</scope>
    <source>
        <strain evidence="3">R1DC9</strain>
    </source>
</reference>
<feature type="compositionally biased region" description="Polar residues" evidence="1">
    <location>
        <begin position="99"/>
        <end position="114"/>
    </location>
</feature>
<evidence type="ECO:0000313" key="3">
    <source>
        <dbReference type="Proteomes" id="UP000298616"/>
    </source>
</evidence>
<evidence type="ECO:0000256" key="1">
    <source>
        <dbReference type="SAM" id="MobiDB-lite"/>
    </source>
</evidence>
<dbReference type="EMBL" id="CP028923">
    <property type="protein sequence ID" value="QCK15115.1"/>
    <property type="molecule type" value="Genomic_DNA"/>
</dbReference>
<evidence type="ECO:0000313" key="2">
    <source>
        <dbReference type="EMBL" id="QCK15115.1"/>
    </source>
</evidence>
<feature type="compositionally biased region" description="Basic and acidic residues" evidence="1">
    <location>
        <begin position="68"/>
        <end position="98"/>
    </location>
</feature>
<proteinExistence type="predicted"/>
<accession>A0A4D7JWD4</accession>
<keyword evidence="3" id="KW-1185">Reference proteome</keyword>
<feature type="region of interest" description="Disordered" evidence="1">
    <location>
        <begin position="52"/>
        <end position="114"/>
    </location>
</feature>
<feature type="compositionally biased region" description="Polar residues" evidence="1">
    <location>
        <begin position="52"/>
        <end position="67"/>
    </location>
</feature>
<dbReference type="AlphaFoldDB" id="A0A4D7JWD4"/>
<gene>
    <name evidence="2" type="ORF">DCC35_10330</name>
</gene>
<dbReference type="RefSeq" id="WP_137090699.1">
    <property type="nucleotide sequence ID" value="NZ_CP028923.1"/>
</dbReference>